<evidence type="ECO:0000256" key="2">
    <source>
        <dbReference type="ARBA" id="ARBA00010617"/>
    </source>
</evidence>
<protein>
    <submittedName>
        <fullName evidence="4">Cytochrome P450</fullName>
    </submittedName>
</protein>
<gene>
    <name evidence="4" type="ORF">HZA66_11175</name>
</gene>
<dbReference type="InterPro" id="IPR017972">
    <property type="entry name" value="Cyt_P450_CS"/>
</dbReference>
<dbReference type="GO" id="GO:0004497">
    <property type="term" value="F:monooxygenase activity"/>
    <property type="evidence" value="ECO:0007669"/>
    <property type="project" value="UniProtKB-KW"/>
</dbReference>
<evidence type="ECO:0000256" key="3">
    <source>
        <dbReference type="RuleBase" id="RU000461"/>
    </source>
</evidence>
<dbReference type="CDD" id="cd11037">
    <property type="entry name" value="CYP199A2-like"/>
    <property type="match status" value="1"/>
</dbReference>
<dbReference type="Proteomes" id="UP000782519">
    <property type="component" value="Unassembled WGS sequence"/>
</dbReference>
<comment type="caution">
    <text evidence="4">The sequence shown here is derived from an EMBL/GenBank/DDBJ whole genome shotgun (WGS) entry which is preliminary data.</text>
</comment>
<keyword evidence="3" id="KW-0560">Oxidoreductase</keyword>
<dbReference type="Gene3D" id="1.10.630.10">
    <property type="entry name" value="Cytochrome P450"/>
    <property type="match status" value="1"/>
</dbReference>
<dbReference type="GO" id="GO:0016705">
    <property type="term" value="F:oxidoreductase activity, acting on paired donors, with incorporation or reduction of molecular oxygen"/>
    <property type="evidence" value="ECO:0007669"/>
    <property type="project" value="InterPro"/>
</dbReference>
<dbReference type="PANTHER" id="PTHR46696">
    <property type="entry name" value="P450, PUTATIVE (EUROFUNG)-RELATED"/>
    <property type="match status" value="1"/>
</dbReference>
<dbReference type="PANTHER" id="PTHR46696:SF1">
    <property type="entry name" value="CYTOCHROME P450 YJIB-RELATED"/>
    <property type="match status" value="1"/>
</dbReference>
<dbReference type="GO" id="GO:0020037">
    <property type="term" value="F:heme binding"/>
    <property type="evidence" value="ECO:0007669"/>
    <property type="project" value="InterPro"/>
</dbReference>
<dbReference type="InterPro" id="IPR001128">
    <property type="entry name" value="Cyt_P450"/>
</dbReference>
<dbReference type="InterPro" id="IPR036396">
    <property type="entry name" value="Cyt_P450_sf"/>
</dbReference>
<accession>A0A933S0U3</accession>
<comment type="similarity">
    <text evidence="2 3">Belongs to the cytochrome P450 family.</text>
</comment>
<keyword evidence="3" id="KW-0349">Heme</keyword>
<name>A0A933S0U3_RHOPL</name>
<keyword evidence="3" id="KW-0503">Monooxygenase</keyword>
<comment type="cofactor">
    <cofactor evidence="1">
        <name>heme</name>
        <dbReference type="ChEBI" id="CHEBI:30413"/>
    </cofactor>
</comment>
<evidence type="ECO:0000313" key="4">
    <source>
        <dbReference type="EMBL" id="MBI5129993.1"/>
    </source>
</evidence>
<organism evidence="4 5">
    <name type="scientific">Rhodopseudomonas palustris</name>
    <dbReference type="NCBI Taxonomy" id="1076"/>
    <lineage>
        <taxon>Bacteria</taxon>
        <taxon>Pseudomonadati</taxon>
        <taxon>Pseudomonadota</taxon>
        <taxon>Alphaproteobacteria</taxon>
        <taxon>Hyphomicrobiales</taxon>
        <taxon>Nitrobacteraceae</taxon>
        <taxon>Rhodopseudomonas</taxon>
    </lineage>
</organism>
<dbReference type="Pfam" id="PF00067">
    <property type="entry name" value="p450"/>
    <property type="match status" value="1"/>
</dbReference>
<reference evidence="4" key="1">
    <citation type="submission" date="2020-07" db="EMBL/GenBank/DDBJ databases">
        <title>Huge and variable diversity of episymbiotic CPR bacteria and DPANN archaea in groundwater ecosystems.</title>
        <authorList>
            <person name="He C.Y."/>
            <person name="Keren R."/>
            <person name="Whittaker M."/>
            <person name="Farag I.F."/>
            <person name="Doudna J."/>
            <person name="Cate J.H.D."/>
            <person name="Banfield J.F."/>
        </authorList>
    </citation>
    <scope>NUCLEOTIDE SEQUENCE</scope>
    <source>
        <strain evidence="4">NC_groundwater_1818_Pr3_B-0.1um_66_35</strain>
    </source>
</reference>
<sequence length="411" mass="44735">MITDTSAEPSSTPRDGAAAVPHLDIDPFALDFFADPYPAQEAMREAGPVVYLDKWNVYGVARYDEVHAVLNDPLTFCSSRGVGLSDFKKETPWRPPSLILEADPPAHTRPRAVLSKVLSPATMKRIRDGFAAAADAKVDELLQRGSIDAIADLAEAYPLSVFPDALGLKQEGREHLLPYAGLVFNAFGPPNELRQSAIERSAPHQAYVNEQCQRPNLAPGGFGACIHAFSDTGEITPDEAPLLVRSLLSAGLDTTVYGIGAAVYCLARFPEELQRLRADPSLARNAFEEAVRFESPVQTFFRTTTREVELGGAVIGEGEKVLMFLGSANRDPRRWSEPDRYDITRKTSGHVGFGSGIHMCVGQLVARLEGEVMLSALARKVAAIEITGPVKRRFNNTLRGLESLPIKLTPA</sequence>
<keyword evidence="3" id="KW-0479">Metal-binding</keyword>
<dbReference type="AlphaFoldDB" id="A0A933S0U3"/>
<evidence type="ECO:0000313" key="5">
    <source>
        <dbReference type="Proteomes" id="UP000782519"/>
    </source>
</evidence>
<keyword evidence="3" id="KW-0408">Iron</keyword>
<dbReference type="SUPFAM" id="SSF48264">
    <property type="entry name" value="Cytochrome P450"/>
    <property type="match status" value="1"/>
</dbReference>
<dbReference type="GO" id="GO:0005506">
    <property type="term" value="F:iron ion binding"/>
    <property type="evidence" value="ECO:0007669"/>
    <property type="project" value="InterPro"/>
</dbReference>
<dbReference type="EMBL" id="JACRJB010000028">
    <property type="protein sequence ID" value="MBI5129993.1"/>
    <property type="molecule type" value="Genomic_DNA"/>
</dbReference>
<evidence type="ECO:0000256" key="1">
    <source>
        <dbReference type="ARBA" id="ARBA00001971"/>
    </source>
</evidence>
<proteinExistence type="inferred from homology"/>
<dbReference type="PROSITE" id="PS00086">
    <property type="entry name" value="CYTOCHROME_P450"/>
    <property type="match status" value="1"/>
</dbReference>